<dbReference type="PANTHER" id="PTHR43461:SF1">
    <property type="entry name" value="TRANSMEMBRANE PROTEIN 256"/>
    <property type="match status" value="1"/>
</dbReference>
<dbReference type="EMBL" id="JAPUBN010000024">
    <property type="protein sequence ID" value="MCZ2723559.1"/>
    <property type="molecule type" value="Genomic_DNA"/>
</dbReference>
<evidence type="ECO:0000256" key="3">
    <source>
        <dbReference type="ARBA" id="ARBA00022692"/>
    </source>
</evidence>
<name>A0ABT4JZ04_9GAMM</name>
<dbReference type="Proteomes" id="UP001149719">
    <property type="component" value="Unassembled WGS sequence"/>
</dbReference>
<feature type="transmembrane region" description="Helical" evidence="6">
    <location>
        <begin position="89"/>
        <end position="110"/>
    </location>
</feature>
<keyword evidence="3 6" id="KW-0812">Transmembrane</keyword>
<dbReference type="RefSeq" id="WP_269127694.1">
    <property type="nucleotide sequence ID" value="NZ_JAPUBN010000024.1"/>
</dbReference>
<feature type="transmembrane region" description="Helical" evidence="6">
    <location>
        <begin position="66"/>
        <end position="82"/>
    </location>
</feature>
<sequence length="145" mass="15931">MTSPEKKPISLPAPHSLHISKSQSIWLAVFALMAFLAVAFGAFGAHALQTMVNEKSLSWWHTGCQYMMYHALAGCIASMFLEQFSSVRVALWSFLIGSVFFSGSLFIMALSGMTALGVVTPVGGFLFLLGWGWLIFVFSCFAYRT</sequence>
<evidence type="ECO:0000256" key="1">
    <source>
        <dbReference type="ARBA" id="ARBA00004141"/>
    </source>
</evidence>
<proteinExistence type="inferred from homology"/>
<reference evidence="7" key="1">
    <citation type="submission" date="2022-12" db="EMBL/GenBank/DDBJ databases">
        <title>Marinomonas 15G1-11 sp. nov, isolated from marine algae.</title>
        <authorList>
            <person name="Butt M."/>
            <person name="Choi D.G."/>
            <person name="Kim J.M."/>
            <person name="Lee J.K."/>
            <person name="Baek J.H."/>
            <person name="Jeon C.O."/>
        </authorList>
    </citation>
    <scope>NUCLEOTIDE SEQUENCE</scope>
    <source>
        <strain evidence="7">15G1-11</strain>
    </source>
</reference>
<organism evidence="7 8">
    <name type="scientific">Marinomonas phaeophyticola</name>
    <dbReference type="NCBI Taxonomy" id="3004091"/>
    <lineage>
        <taxon>Bacteria</taxon>
        <taxon>Pseudomonadati</taxon>
        <taxon>Pseudomonadota</taxon>
        <taxon>Gammaproteobacteria</taxon>
        <taxon>Oceanospirillales</taxon>
        <taxon>Oceanospirillaceae</taxon>
        <taxon>Marinomonas</taxon>
    </lineage>
</organism>
<evidence type="ECO:0000256" key="2">
    <source>
        <dbReference type="ARBA" id="ARBA00009694"/>
    </source>
</evidence>
<keyword evidence="8" id="KW-1185">Reference proteome</keyword>
<feature type="transmembrane region" description="Helical" evidence="6">
    <location>
        <begin position="25"/>
        <end position="46"/>
    </location>
</feature>
<evidence type="ECO:0000256" key="5">
    <source>
        <dbReference type="ARBA" id="ARBA00023136"/>
    </source>
</evidence>
<comment type="caution">
    <text evidence="7">The sequence shown here is derived from an EMBL/GenBank/DDBJ whole genome shotgun (WGS) entry which is preliminary data.</text>
</comment>
<comment type="similarity">
    <text evidence="2">Belongs to the UPF0382 family.</text>
</comment>
<comment type="subcellular location">
    <subcellularLocation>
        <location evidence="1">Membrane</location>
        <topology evidence="1">Multi-pass membrane protein</topology>
    </subcellularLocation>
</comment>
<dbReference type="PANTHER" id="PTHR43461">
    <property type="entry name" value="TRANSMEMBRANE PROTEIN 256"/>
    <property type="match status" value="1"/>
</dbReference>
<evidence type="ECO:0000313" key="7">
    <source>
        <dbReference type="EMBL" id="MCZ2723559.1"/>
    </source>
</evidence>
<keyword evidence="4 6" id="KW-1133">Transmembrane helix</keyword>
<dbReference type="InterPro" id="IPR006696">
    <property type="entry name" value="DUF423"/>
</dbReference>
<feature type="transmembrane region" description="Helical" evidence="6">
    <location>
        <begin position="122"/>
        <end position="143"/>
    </location>
</feature>
<keyword evidence="5 6" id="KW-0472">Membrane</keyword>
<dbReference type="Pfam" id="PF04241">
    <property type="entry name" value="DUF423"/>
    <property type="match status" value="1"/>
</dbReference>
<accession>A0ABT4JZ04</accession>
<gene>
    <name evidence="7" type="ORF">O1D97_18575</name>
</gene>
<evidence type="ECO:0000256" key="4">
    <source>
        <dbReference type="ARBA" id="ARBA00022989"/>
    </source>
</evidence>
<protein>
    <submittedName>
        <fullName evidence="7">DUF423 domain-containing protein</fullName>
    </submittedName>
</protein>
<evidence type="ECO:0000256" key="6">
    <source>
        <dbReference type="SAM" id="Phobius"/>
    </source>
</evidence>
<evidence type="ECO:0000313" key="8">
    <source>
        <dbReference type="Proteomes" id="UP001149719"/>
    </source>
</evidence>